<name>A0ABX2DU53_9BACL</name>
<keyword evidence="2" id="KW-1185">Reference proteome</keyword>
<gene>
    <name evidence="1" type="ORF">HQN87_23095</name>
</gene>
<dbReference type="EMBL" id="JABMKX010000013">
    <property type="protein sequence ID" value="NQX48218.1"/>
    <property type="molecule type" value="Genomic_DNA"/>
</dbReference>
<sequence>MNKRKILQVSAFIIILAVVFQAGVFAYAKVAVTPKVETKASNGVSSGPVQSEVVRSTFDQFLKEFTVQEAYRTQIEQWVTGGYSRADVMTAYDFLYHNFGTIKDGATLLEAAAAGKDWATLFTQYRETHAEFIPRSFDPAELELLMQMQGATSDDIMIADRLSFVTGKVLGDLLNAKLKEGKWSGVFVRESVLYSGDSFPRVQLTEQELHKYTQNGKLTEQQVTHAFVLAHKLGESAEVVVSKLAQGVSDEMIMAQSYLEKYGE</sequence>
<evidence type="ECO:0000313" key="2">
    <source>
        <dbReference type="Proteomes" id="UP000711047"/>
    </source>
</evidence>
<reference evidence="1 2" key="1">
    <citation type="submission" date="2020-05" db="EMBL/GenBank/DDBJ databases">
        <title>Paenibacillus glebae, sp. nov., Paenibacillus humi sp. nov., Paenibacillus pedi sp. nov., Paenibacillus terrestris sp. nov. and Paenibacillus terricola sp. nov., isolated from a forest top soil sample.</title>
        <authorList>
            <person name="Qi S."/>
            <person name="Carlier A."/>
            <person name="Cnockaert M."/>
            <person name="Vandamme P."/>
        </authorList>
    </citation>
    <scope>NUCLEOTIDE SEQUENCE [LARGE SCALE GENOMIC DNA]</scope>
    <source>
        <strain evidence="1 2">LMG 29502</strain>
    </source>
</reference>
<organism evidence="1 2">
    <name type="scientific">Paenibacillus tritici</name>
    <dbReference type="NCBI Taxonomy" id="1873425"/>
    <lineage>
        <taxon>Bacteria</taxon>
        <taxon>Bacillati</taxon>
        <taxon>Bacillota</taxon>
        <taxon>Bacilli</taxon>
        <taxon>Bacillales</taxon>
        <taxon>Paenibacillaceae</taxon>
        <taxon>Paenibacillus</taxon>
    </lineage>
</organism>
<comment type="caution">
    <text evidence="1">The sequence shown here is derived from an EMBL/GenBank/DDBJ whole genome shotgun (WGS) entry which is preliminary data.</text>
</comment>
<dbReference type="Proteomes" id="UP000711047">
    <property type="component" value="Unassembled WGS sequence"/>
</dbReference>
<evidence type="ECO:0000313" key="1">
    <source>
        <dbReference type="EMBL" id="NQX48218.1"/>
    </source>
</evidence>
<accession>A0ABX2DU53</accession>
<dbReference type="RefSeq" id="WP_173138074.1">
    <property type="nucleotide sequence ID" value="NZ_JABMKX010000013.1"/>
</dbReference>
<proteinExistence type="predicted"/>
<protein>
    <submittedName>
        <fullName evidence="1">Uncharacterized protein</fullName>
    </submittedName>
</protein>